<organism evidence="2">
    <name type="scientific">Timema californicum</name>
    <name type="common">California timema</name>
    <name type="synonym">Walking stick</name>
    <dbReference type="NCBI Taxonomy" id="61474"/>
    <lineage>
        <taxon>Eukaryota</taxon>
        <taxon>Metazoa</taxon>
        <taxon>Ecdysozoa</taxon>
        <taxon>Arthropoda</taxon>
        <taxon>Hexapoda</taxon>
        <taxon>Insecta</taxon>
        <taxon>Pterygota</taxon>
        <taxon>Neoptera</taxon>
        <taxon>Polyneoptera</taxon>
        <taxon>Phasmatodea</taxon>
        <taxon>Timematodea</taxon>
        <taxon>Timematoidea</taxon>
        <taxon>Timematidae</taxon>
        <taxon>Timema</taxon>
    </lineage>
</organism>
<gene>
    <name evidence="2" type="ORF">TCMB3V08_LOCUS5309</name>
</gene>
<dbReference type="EMBL" id="OE181162">
    <property type="protein sequence ID" value="CAD7572665.1"/>
    <property type="molecule type" value="Genomic_DNA"/>
</dbReference>
<sequence length="159" mass="17320">MENNFENSLITPDRDSNLGLHVIGSLVYCESNALAHVATEVSSKWNRPTAIIGSSDSRDKLSEDTIPSPPPLTLRPSPGPQDHDTVSINPLPRVGISSSLVADHILEILRIGKVELEEVNPHLRGGRVENHLGKTTTSSPDRDWNLDLPVLSSRAAQHD</sequence>
<dbReference type="AlphaFoldDB" id="A0A7R9P7K8"/>
<feature type="region of interest" description="Disordered" evidence="1">
    <location>
        <begin position="126"/>
        <end position="159"/>
    </location>
</feature>
<feature type="compositionally biased region" description="Pro residues" evidence="1">
    <location>
        <begin position="67"/>
        <end position="79"/>
    </location>
</feature>
<proteinExistence type="predicted"/>
<reference evidence="2" key="1">
    <citation type="submission" date="2020-11" db="EMBL/GenBank/DDBJ databases">
        <authorList>
            <person name="Tran Van P."/>
        </authorList>
    </citation>
    <scope>NUCLEOTIDE SEQUENCE</scope>
</reference>
<protein>
    <submittedName>
        <fullName evidence="2">(California timema) hypothetical protein</fullName>
    </submittedName>
</protein>
<feature type="region of interest" description="Disordered" evidence="1">
    <location>
        <begin position="52"/>
        <end position="90"/>
    </location>
</feature>
<accession>A0A7R9P7K8</accession>
<evidence type="ECO:0000256" key="1">
    <source>
        <dbReference type="SAM" id="MobiDB-lite"/>
    </source>
</evidence>
<name>A0A7R9P7K8_TIMCA</name>
<evidence type="ECO:0000313" key="2">
    <source>
        <dbReference type="EMBL" id="CAD7572665.1"/>
    </source>
</evidence>